<gene>
    <name evidence="1" type="ORF">AVEN_73347_1</name>
</gene>
<protein>
    <submittedName>
        <fullName evidence="1">Uncharacterized protein</fullName>
    </submittedName>
</protein>
<organism evidence="1 2">
    <name type="scientific">Araneus ventricosus</name>
    <name type="common">Orbweaver spider</name>
    <name type="synonym">Epeira ventricosa</name>
    <dbReference type="NCBI Taxonomy" id="182803"/>
    <lineage>
        <taxon>Eukaryota</taxon>
        <taxon>Metazoa</taxon>
        <taxon>Ecdysozoa</taxon>
        <taxon>Arthropoda</taxon>
        <taxon>Chelicerata</taxon>
        <taxon>Arachnida</taxon>
        <taxon>Araneae</taxon>
        <taxon>Araneomorphae</taxon>
        <taxon>Entelegynae</taxon>
        <taxon>Araneoidea</taxon>
        <taxon>Araneidae</taxon>
        <taxon>Araneus</taxon>
    </lineage>
</organism>
<proteinExistence type="predicted"/>
<reference evidence="1 2" key="1">
    <citation type="journal article" date="2019" name="Sci. Rep.">
        <title>Orb-weaving spider Araneus ventricosus genome elucidates the spidroin gene catalogue.</title>
        <authorList>
            <person name="Kono N."/>
            <person name="Nakamura H."/>
            <person name="Ohtoshi R."/>
            <person name="Moran D.A.P."/>
            <person name="Shinohara A."/>
            <person name="Yoshida Y."/>
            <person name="Fujiwara M."/>
            <person name="Mori M."/>
            <person name="Tomita M."/>
            <person name="Arakawa K."/>
        </authorList>
    </citation>
    <scope>NUCLEOTIDE SEQUENCE [LARGE SCALE GENOMIC DNA]</scope>
</reference>
<keyword evidence="2" id="KW-1185">Reference proteome</keyword>
<dbReference type="Proteomes" id="UP000499080">
    <property type="component" value="Unassembled WGS sequence"/>
</dbReference>
<dbReference type="AlphaFoldDB" id="A0A4Y2NSE4"/>
<evidence type="ECO:0000313" key="2">
    <source>
        <dbReference type="Proteomes" id="UP000499080"/>
    </source>
</evidence>
<accession>A0A4Y2NSE4</accession>
<evidence type="ECO:0000313" key="1">
    <source>
        <dbReference type="EMBL" id="GBN40666.1"/>
    </source>
</evidence>
<dbReference type="EMBL" id="BGPR01009537">
    <property type="protein sequence ID" value="GBN40666.1"/>
    <property type="molecule type" value="Genomic_DNA"/>
</dbReference>
<comment type="caution">
    <text evidence="1">The sequence shown here is derived from an EMBL/GenBank/DDBJ whole genome shotgun (WGS) entry which is preliminary data.</text>
</comment>
<name>A0A4Y2NSE4_ARAVE</name>
<sequence>MRRPQCPINIVVAAVPFRFTRIPRMAGNSSLWLCCADTKLGGALRVRGFCFPEVTSLPIEPVIGSCFAHHHLKRTLFQISVPTISEKNSRWLHEWLHDGPILKLGHREAIRRKRPGMLSDAVIFLHGNTHTSLKLKNCCKSSSEKSGVTPKQHSFGTQTGLQTLIWNKVLFKQ</sequence>